<feature type="active site" description="For autocatalytic cleavage activity" evidence="12">
    <location>
        <position position="168"/>
    </location>
</feature>
<sequence length="209" mass="22951">MKKLHDPQQQIYEFILRYMQESGGSPTVREICQGVGLASPSTVLVHLNNMETAGLIRRDHAKRRSISIIPRGEPDTTGRGAERAPLIGRVAAGTPILAAENVEGVFAVPELLTHGPHHGGVFLLRVEGDSMVDAGIRDGDYIVVDQELGYVSGDIVVVRTAEETATVKRIYPEGEMVRLQPENELYEPIYLKASEVEVVGRVTGLMRRL</sequence>
<keyword evidence="11 12" id="KW-0742">SOS response</keyword>
<dbReference type="FunFam" id="2.10.109.10:FF:000001">
    <property type="entry name" value="LexA repressor"/>
    <property type="match status" value="1"/>
</dbReference>
<dbReference type="EMBL" id="DVNZ01000090">
    <property type="protein sequence ID" value="HIU94068.1"/>
    <property type="molecule type" value="Genomic_DNA"/>
</dbReference>
<dbReference type="InterPro" id="IPR039418">
    <property type="entry name" value="LexA-like"/>
</dbReference>
<dbReference type="PANTHER" id="PTHR33516">
    <property type="entry name" value="LEXA REPRESSOR"/>
    <property type="match status" value="1"/>
</dbReference>
<dbReference type="CDD" id="cd00090">
    <property type="entry name" value="HTH_ARSR"/>
    <property type="match status" value="1"/>
</dbReference>
<keyword evidence="10 12" id="KW-0234">DNA repair</keyword>
<evidence type="ECO:0000256" key="11">
    <source>
        <dbReference type="ARBA" id="ARBA00023236"/>
    </source>
</evidence>
<evidence type="ECO:0000313" key="17">
    <source>
        <dbReference type="Proteomes" id="UP000824128"/>
    </source>
</evidence>
<evidence type="ECO:0000256" key="3">
    <source>
        <dbReference type="ARBA" id="ARBA00022705"/>
    </source>
</evidence>
<dbReference type="InterPro" id="IPR050077">
    <property type="entry name" value="LexA_repressor"/>
</dbReference>
<name>A0A9D1N3Q0_9FIRM</name>
<dbReference type="InterPro" id="IPR036388">
    <property type="entry name" value="WH-like_DNA-bd_sf"/>
</dbReference>
<evidence type="ECO:0000256" key="5">
    <source>
        <dbReference type="ARBA" id="ARBA00022801"/>
    </source>
</evidence>
<evidence type="ECO:0000256" key="1">
    <source>
        <dbReference type="ARBA" id="ARBA00007484"/>
    </source>
</evidence>
<evidence type="ECO:0000256" key="8">
    <source>
        <dbReference type="ARBA" id="ARBA00023125"/>
    </source>
</evidence>
<dbReference type="Pfam" id="PF00717">
    <property type="entry name" value="Peptidase_S24"/>
    <property type="match status" value="1"/>
</dbReference>
<dbReference type="Gene3D" id="1.10.10.10">
    <property type="entry name" value="Winged helix-like DNA-binding domain superfamily/Winged helix DNA-binding domain"/>
    <property type="match status" value="1"/>
</dbReference>
<dbReference type="Gene3D" id="2.10.109.10">
    <property type="entry name" value="Umud Fragment, subunit A"/>
    <property type="match status" value="1"/>
</dbReference>
<protein>
    <recommendedName>
        <fullName evidence="12">LexA repressor</fullName>
        <ecNumber evidence="12">3.4.21.88</ecNumber>
    </recommendedName>
</protein>
<keyword evidence="2 12" id="KW-0678">Repressor</keyword>
<dbReference type="InterPro" id="IPR036286">
    <property type="entry name" value="LexA/Signal_pep-like_sf"/>
</dbReference>
<dbReference type="InterPro" id="IPR006199">
    <property type="entry name" value="LexA_DNA-bd_dom"/>
</dbReference>
<dbReference type="GO" id="GO:0004252">
    <property type="term" value="F:serine-type endopeptidase activity"/>
    <property type="evidence" value="ECO:0007669"/>
    <property type="project" value="UniProtKB-UniRule"/>
</dbReference>
<keyword evidence="3 12" id="KW-0235">DNA replication</keyword>
<evidence type="ECO:0000259" key="15">
    <source>
        <dbReference type="Pfam" id="PF01726"/>
    </source>
</evidence>
<dbReference type="GO" id="GO:0003677">
    <property type="term" value="F:DNA binding"/>
    <property type="evidence" value="ECO:0007669"/>
    <property type="project" value="UniProtKB-UniRule"/>
</dbReference>
<dbReference type="GO" id="GO:0006281">
    <property type="term" value="P:DNA repair"/>
    <property type="evidence" value="ECO:0007669"/>
    <property type="project" value="UniProtKB-UniRule"/>
</dbReference>
<dbReference type="NCBIfam" id="TIGR00498">
    <property type="entry name" value="lexA"/>
    <property type="match status" value="1"/>
</dbReference>
<dbReference type="HAMAP" id="MF_00015">
    <property type="entry name" value="LexA"/>
    <property type="match status" value="1"/>
</dbReference>
<gene>
    <name evidence="12 16" type="primary">lexA</name>
    <name evidence="16" type="ORF">IAD24_02800</name>
</gene>
<dbReference type="SUPFAM" id="SSF46785">
    <property type="entry name" value="Winged helix' DNA-binding domain"/>
    <property type="match status" value="1"/>
</dbReference>
<dbReference type="AlphaFoldDB" id="A0A9D1N3Q0"/>
<evidence type="ECO:0000313" key="16">
    <source>
        <dbReference type="EMBL" id="HIU94068.1"/>
    </source>
</evidence>
<evidence type="ECO:0000256" key="2">
    <source>
        <dbReference type="ARBA" id="ARBA00022491"/>
    </source>
</evidence>
<dbReference type="SUPFAM" id="SSF51306">
    <property type="entry name" value="LexA/Signal peptidase"/>
    <property type="match status" value="1"/>
</dbReference>
<keyword evidence="5 12" id="KW-0378">Hydrolase</keyword>
<evidence type="ECO:0000259" key="14">
    <source>
        <dbReference type="Pfam" id="PF00717"/>
    </source>
</evidence>
<feature type="active site" description="For autocatalytic cleavage activity" evidence="12">
    <location>
        <position position="130"/>
    </location>
</feature>
<comment type="subunit">
    <text evidence="12">Homodimer.</text>
</comment>
<evidence type="ECO:0000256" key="4">
    <source>
        <dbReference type="ARBA" id="ARBA00022763"/>
    </source>
</evidence>
<dbReference type="GO" id="GO:0006508">
    <property type="term" value="P:proteolysis"/>
    <property type="evidence" value="ECO:0007669"/>
    <property type="project" value="InterPro"/>
</dbReference>
<dbReference type="Pfam" id="PF01726">
    <property type="entry name" value="LexA_DNA_bind"/>
    <property type="match status" value="1"/>
</dbReference>
<dbReference type="InterPro" id="IPR015927">
    <property type="entry name" value="Peptidase_S24_S26A/B/C"/>
</dbReference>
<feature type="domain" description="Peptidase S24/S26A/S26B/S26C" evidence="14">
    <location>
        <begin position="85"/>
        <end position="202"/>
    </location>
</feature>
<evidence type="ECO:0000256" key="7">
    <source>
        <dbReference type="ARBA" id="ARBA00023015"/>
    </source>
</evidence>
<dbReference type="PRINTS" id="PR00726">
    <property type="entry name" value="LEXASERPTASE"/>
</dbReference>
<keyword evidence="7 12" id="KW-0805">Transcription regulation</keyword>
<evidence type="ECO:0000256" key="6">
    <source>
        <dbReference type="ARBA" id="ARBA00022813"/>
    </source>
</evidence>
<feature type="domain" description="LexA repressor DNA-binding" evidence="15">
    <location>
        <begin position="1"/>
        <end position="64"/>
    </location>
</feature>
<reference evidence="16" key="1">
    <citation type="submission" date="2020-10" db="EMBL/GenBank/DDBJ databases">
        <authorList>
            <person name="Gilroy R."/>
        </authorList>
    </citation>
    <scope>NUCLEOTIDE SEQUENCE</scope>
    <source>
        <strain evidence="16">ChiGjej2B2-16831</strain>
    </source>
</reference>
<evidence type="ECO:0000256" key="9">
    <source>
        <dbReference type="ARBA" id="ARBA00023163"/>
    </source>
</evidence>
<reference evidence="16" key="2">
    <citation type="journal article" date="2021" name="PeerJ">
        <title>Extensive microbial diversity within the chicken gut microbiome revealed by metagenomics and culture.</title>
        <authorList>
            <person name="Gilroy R."/>
            <person name="Ravi A."/>
            <person name="Getino M."/>
            <person name="Pursley I."/>
            <person name="Horton D.L."/>
            <person name="Alikhan N.F."/>
            <person name="Baker D."/>
            <person name="Gharbi K."/>
            <person name="Hall N."/>
            <person name="Watson M."/>
            <person name="Adriaenssens E.M."/>
            <person name="Foster-Nyarko E."/>
            <person name="Jarju S."/>
            <person name="Secka A."/>
            <person name="Antonio M."/>
            <person name="Oren A."/>
            <person name="Chaudhuri R.R."/>
            <person name="La Ragione R."/>
            <person name="Hildebrand F."/>
            <person name="Pallen M.J."/>
        </authorList>
    </citation>
    <scope>NUCLEOTIDE SEQUENCE</scope>
    <source>
        <strain evidence="16">ChiGjej2B2-16831</strain>
    </source>
</reference>
<feature type="site" description="Cleavage; by autolysis" evidence="12">
    <location>
        <begin position="92"/>
        <end position="93"/>
    </location>
</feature>
<keyword evidence="8 12" id="KW-0238">DNA-binding</keyword>
<keyword evidence="9 12" id="KW-0804">Transcription</keyword>
<dbReference type="InterPro" id="IPR011991">
    <property type="entry name" value="ArsR-like_HTH"/>
</dbReference>
<dbReference type="InterPro" id="IPR036390">
    <property type="entry name" value="WH_DNA-bd_sf"/>
</dbReference>
<dbReference type="GO" id="GO:0045892">
    <property type="term" value="P:negative regulation of DNA-templated transcription"/>
    <property type="evidence" value="ECO:0007669"/>
    <property type="project" value="UniProtKB-UniRule"/>
</dbReference>
<feature type="DNA-binding region" description="H-T-H motif" evidence="12">
    <location>
        <begin position="28"/>
        <end position="48"/>
    </location>
</feature>
<dbReference type="GO" id="GO:0009432">
    <property type="term" value="P:SOS response"/>
    <property type="evidence" value="ECO:0007669"/>
    <property type="project" value="UniProtKB-UniRule"/>
</dbReference>
<comment type="caution">
    <text evidence="16">The sequence shown here is derived from an EMBL/GenBank/DDBJ whole genome shotgun (WGS) entry which is preliminary data.</text>
</comment>
<dbReference type="PANTHER" id="PTHR33516:SF2">
    <property type="entry name" value="LEXA REPRESSOR-RELATED"/>
    <property type="match status" value="1"/>
</dbReference>
<dbReference type="InterPro" id="IPR006200">
    <property type="entry name" value="LexA"/>
</dbReference>
<evidence type="ECO:0000256" key="10">
    <source>
        <dbReference type="ARBA" id="ARBA00023204"/>
    </source>
</evidence>
<evidence type="ECO:0000256" key="12">
    <source>
        <dbReference type="HAMAP-Rule" id="MF_00015"/>
    </source>
</evidence>
<accession>A0A9D1N3Q0</accession>
<keyword evidence="4 12" id="KW-0227">DNA damage</keyword>
<evidence type="ECO:0000256" key="13">
    <source>
        <dbReference type="RuleBase" id="RU003991"/>
    </source>
</evidence>
<dbReference type="CDD" id="cd06529">
    <property type="entry name" value="S24_LexA-like"/>
    <property type="match status" value="1"/>
</dbReference>
<comment type="similarity">
    <text evidence="1 12 13">Belongs to the peptidase S24 family.</text>
</comment>
<dbReference type="InterPro" id="IPR006197">
    <property type="entry name" value="Peptidase_S24_LexA"/>
</dbReference>
<comment type="catalytic activity">
    <reaction evidence="12">
        <text>Hydrolysis of Ala-|-Gly bond in repressor LexA.</text>
        <dbReference type="EC" id="3.4.21.88"/>
    </reaction>
</comment>
<proteinExistence type="inferred from homology"/>
<keyword evidence="6 12" id="KW-0068">Autocatalytic cleavage</keyword>
<dbReference type="Proteomes" id="UP000824128">
    <property type="component" value="Unassembled WGS sequence"/>
</dbReference>
<organism evidence="16 17">
    <name type="scientific">Candidatus Aphodomorpha intestinavium</name>
    <dbReference type="NCBI Taxonomy" id="2840672"/>
    <lineage>
        <taxon>Bacteria</taxon>
        <taxon>Bacillati</taxon>
        <taxon>Bacillota</taxon>
        <taxon>Clostridia</taxon>
        <taxon>Eubacteriales</taxon>
        <taxon>Candidatus Aphodomorpha</taxon>
    </lineage>
</organism>
<dbReference type="GO" id="GO:0006260">
    <property type="term" value="P:DNA replication"/>
    <property type="evidence" value="ECO:0007669"/>
    <property type="project" value="UniProtKB-UniRule"/>
</dbReference>
<dbReference type="EC" id="3.4.21.88" evidence="12"/>
<comment type="function">
    <text evidence="12">Represses a number of genes involved in the response to DNA damage (SOS response), including recA and lexA. In the presence of single-stranded DNA, RecA interacts with LexA causing an autocatalytic cleavage which disrupts the DNA-binding part of LexA, leading to derepression of the SOS regulon and eventually DNA repair.</text>
</comment>